<evidence type="ECO:0000256" key="1">
    <source>
        <dbReference type="ARBA" id="ARBA00010716"/>
    </source>
</evidence>
<feature type="binding site" evidence="7">
    <location>
        <begin position="216"/>
        <end position="217"/>
    </location>
    <ligand>
        <name>substrate</name>
    </ligand>
</feature>
<evidence type="ECO:0000256" key="4">
    <source>
        <dbReference type="ARBA" id="ARBA00023277"/>
    </source>
</evidence>
<feature type="binding site" evidence="8">
    <location>
        <position position="213"/>
    </location>
    <ligand>
        <name>Zn(2+)</name>
        <dbReference type="ChEBI" id="CHEBI:29105"/>
    </ligand>
</feature>
<dbReference type="SUPFAM" id="SSF51556">
    <property type="entry name" value="Metallo-dependent hydrolases"/>
    <property type="match status" value="1"/>
</dbReference>
<dbReference type="STRING" id="1125411.W908_08185"/>
<evidence type="ECO:0000256" key="7">
    <source>
        <dbReference type="PIRSR" id="PIRSR038994-2"/>
    </source>
</evidence>
<dbReference type="InterPro" id="IPR006680">
    <property type="entry name" value="Amidohydro-rel"/>
</dbReference>
<dbReference type="PATRIC" id="fig|1125411.7.peg.1610"/>
<dbReference type="AlphaFoldDB" id="A0A0M3T2A3"/>
<proteinExistence type="inferred from homology"/>
<dbReference type="InterPro" id="IPR011059">
    <property type="entry name" value="Metal-dep_hydrolase_composite"/>
</dbReference>
<evidence type="ECO:0000256" key="8">
    <source>
        <dbReference type="PIRSR" id="PIRSR038994-3"/>
    </source>
</evidence>
<evidence type="ECO:0000313" key="11">
    <source>
        <dbReference type="Proteomes" id="UP000068905"/>
    </source>
</evidence>
<evidence type="ECO:0000256" key="6">
    <source>
        <dbReference type="PIRSR" id="PIRSR038994-1"/>
    </source>
</evidence>
<name>A0A0M3T2A3_9GAMM</name>
<dbReference type="RefSeq" id="WP_053820671.1">
    <property type="nucleotide sequence ID" value="NZ_CP006911.1"/>
</dbReference>
<dbReference type="GO" id="GO:0046872">
    <property type="term" value="F:metal ion binding"/>
    <property type="evidence" value="ECO:0007669"/>
    <property type="project" value="UniProtKB-KW"/>
</dbReference>
<keyword evidence="2 8" id="KW-0479">Metal-binding</keyword>
<keyword evidence="4 5" id="KW-0119">Carbohydrate metabolism</keyword>
<accession>A0A0M3T2A3</accession>
<dbReference type="GO" id="GO:0008448">
    <property type="term" value="F:N-acetylglucosamine-6-phosphate deacetylase activity"/>
    <property type="evidence" value="ECO:0007669"/>
    <property type="project" value="InterPro"/>
</dbReference>
<dbReference type="PANTHER" id="PTHR11113">
    <property type="entry name" value="N-ACETYLGLUCOSAMINE-6-PHOSPHATE DEACETYLASE"/>
    <property type="match status" value="1"/>
</dbReference>
<feature type="active site" description="Proton donor/acceptor" evidence="6">
    <location>
        <position position="271"/>
    </location>
</feature>
<gene>
    <name evidence="10" type="ORF">W908_08185</name>
</gene>
<evidence type="ECO:0000256" key="2">
    <source>
        <dbReference type="ARBA" id="ARBA00022723"/>
    </source>
</evidence>
<feature type="binding site" evidence="8">
    <location>
        <position position="192"/>
    </location>
    <ligand>
        <name>Zn(2+)</name>
        <dbReference type="ChEBI" id="CHEBI:29105"/>
    </ligand>
</feature>
<dbReference type="KEGG" id="tsn:W908_08185"/>
<feature type="binding site" evidence="7">
    <location>
        <position position="248"/>
    </location>
    <ligand>
        <name>substrate</name>
    </ligand>
</feature>
<dbReference type="PIRSF" id="PIRSF038994">
    <property type="entry name" value="NagA"/>
    <property type="match status" value="1"/>
</dbReference>
<feature type="binding site" evidence="7">
    <location>
        <begin position="304"/>
        <end position="306"/>
    </location>
    <ligand>
        <name>substrate</name>
    </ligand>
</feature>
<dbReference type="NCBIfam" id="TIGR00221">
    <property type="entry name" value="nagA"/>
    <property type="match status" value="1"/>
</dbReference>
<dbReference type="Pfam" id="PF01979">
    <property type="entry name" value="Amidohydro_1"/>
    <property type="match status" value="1"/>
</dbReference>
<dbReference type="EMBL" id="CP006911">
    <property type="protein sequence ID" value="ALE02501.1"/>
    <property type="molecule type" value="Genomic_DNA"/>
</dbReference>
<keyword evidence="11" id="KW-1185">Reference proteome</keyword>
<evidence type="ECO:0000256" key="3">
    <source>
        <dbReference type="ARBA" id="ARBA00022801"/>
    </source>
</evidence>
<dbReference type="OrthoDB" id="9776488at2"/>
<evidence type="ECO:0000259" key="9">
    <source>
        <dbReference type="Pfam" id="PF01979"/>
    </source>
</evidence>
<feature type="binding site" evidence="7">
    <location>
        <position position="139"/>
    </location>
    <ligand>
        <name>substrate</name>
    </ligand>
</feature>
<dbReference type="SUPFAM" id="SSF51338">
    <property type="entry name" value="Composite domain of metallo-dependent hydrolases"/>
    <property type="match status" value="1"/>
</dbReference>
<sequence length="382" mass="42079">MKQAITGSKLFNGIDFIEHKALLIEDQHIAGIVNKDAIPTDFQVKKLDGGILSPGFIDLQVNGGGGKLFNNSPDKESLNTIISAHQYFGTTSIMPTVISDSLNILQKCTDTISNEIDNNHSLLGIHIEGPFFNVKYRGVHQKQYINTINASYLNLFETLDKFPVMLTLAPECISIKQLKHLNSLGFKILAGHTDANYDQLEEAVKYGLDGFTHLFNAMGQISAREPGVVGSAFDFDETSASIIVDLHHVHPSLINLSFKQKPKGKLFFVSDSMATINHGEPSFELYDEVVSESNGRIINSEGKLAGSSITQIDAIKNAYQKCSIPLESAISMATLYPAEYLGVSNYIGQLKKGYRADLAHFDSNFHVQNVWLAGKQIKEDPQ</sequence>
<dbReference type="PANTHER" id="PTHR11113:SF14">
    <property type="entry name" value="N-ACETYLGLUCOSAMINE-6-PHOSPHATE DEACETYLASE"/>
    <property type="match status" value="1"/>
</dbReference>
<evidence type="ECO:0000313" key="10">
    <source>
        <dbReference type="EMBL" id="ALE02501.1"/>
    </source>
</evidence>
<organism evidence="10 11">
    <name type="scientific">Candidatus Pseudothioglobus singularis PS1</name>
    <dbReference type="NCBI Taxonomy" id="1125411"/>
    <lineage>
        <taxon>Bacteria</taxon>
        <taxon>Pseudomonadati</taxon>
        <taxon>Pseudomonadota</taxon>
        <taxon>Gammaproteobacteria</taxon>
        <taxon>Candidatus Pseudothioglobaceae</taxon>
        <taxon>Candidatus Pseudothioglobus</taxon>
    </lineage>
</organism>
<keyword evidence="3 5" id="KW-0378">Hydrolase</keyword>
<feature type="binding site" evidence="7">
    <location>
        <position position="224"/>
    </location>
    <ligand>
        <name>substrate</name>
    </ligand>
</feature>
<comment type="similarity">
    <text evidence="1 5">Belongs to the metallo-dependent hydrolases superfamily. NagA family.</text>
</comment>
<comment type="cofactor">
    <cofactor evidence="8">
        <name>a divalent metal cation</name>
        <dbReference type="ChEBI" id="CHEBI:60240"/>
    </cofactor>
    <text evidence="8">Binds 1 divalent metal cation per subunit.</text>
</comment>
<dbReference type="Gene3D" id="3.20.20.140">
    <property type="entry name" value="Metal-dependent hydrolases"/>
    <property type="match status" value="1"/>
</dbReference>
<evidence type="ECO:0000256" key="5">
    <source>
        <dbReference type="PIRNR" id="PIRNR038994"/>
    </source>
</evidence>
<protein>
    <submittedName>
        <fullName evidence="10">N-acetylhexosamine 6-phosphate deacetylase nag9A</fullName>
    </submittedName>
</protein>
<dbReference type="Gene3D" id="2.30.40.10">
    <property type="entry name" value="Urease, subunit C, domain 1"/>
    <property type="match status" value="1"/>
</dbReference>
<dbReference type="InterPro" id="IPR003764">
    <property type="entry name" value="GlcNAc_6-P_deAcase"/>
</dbReference>
<dbReference type="InterPro" id="IPR032466">
    <property type="entry name" value="Metal_Hydrolase"/>
</dbReference>
<feature type="domain" description="Amidohydrolase-related" evidence="9">
    <location>
        <begin position="51"/>
        <end position="376"/>
    </location>
</feature>
<feature type="binding site" evidence="8">
    <location>
        <position position="128"/>
    </location>
    <ligand>
        <name>Zn(2+)</name>
        <dbReference type="ChEBI" id="CHEBI:29105"/>
    </ligand>
</feature>
<dbReference type="GO" id="GO:0006046">
    <property type="term" value="P:N-acetylglucosamine catabolic process"/>
    <property type="evidence" value="ECO:0007669"/>
    <property type="project" value="TreeGrafter"/>
</dbReference>
<reference evidence="10 11" key="1">
    <citation type="journal article" date="2015" name="Genome Announc.">
        <title>Genome Sequence of 'Candidatus Thioglobus singularis' Strain PS1, a Mixotroph from the SUP05 Clade of Marine Gammaproteobacteria.</title>
        <authorList>
            <person name="Marshall K.T."/>
            <person name="Morris R.M."/>
        </authorList>
    </citation>
    <scope>NUCLEOTIDE SEQUENCE [LARGE SCALE GENOMIC DNA]</scope>
    <source>
        <strain evidence="10 11">PS1</strain>
    </source>
</reference>
<dbReference type="Proteomes" id="UP000068905">
    <property type="component" value="Chromosome"/>
</dbReference>